<dbReference type="InParanoid" id="K1QDI7"/>
<name>K1QDI7_MAGGI</name>
<dbReference type="HOGENOM" id="CLU_685600_0_0_1"/>
<reference evidence="1" key="1">
    <citation type="journal article" date="2012" name="Nature">
        <title>The oyster genome reveals stress adaptation and complexity of shell formation.</title>
        <authorList>
            <person name="Zhang G."/>
            <person name="Fang X."/>
            <person name="Guo X."/>
            <person name="Li L."/>
            <person name="Luo R."/>
            <person name="Xu F."/>
            <person name="Yang P."/>
            <person name="Zhang L."/>
            <person name="Wang X."/>
            <person name="Qi H."/>
            <person name="Xiong Z."/>
            <person name="Que H."/>
            <person name="Xie Y."/>
            <person name="Holland P.W."/>
            <person name="Paps J."/>
            <person name="Zhu Y."/>
            <person name="Wu F."/>
            <person name="Chen Y."/>
            <person name="Wang J."/>
            <person name="Peng C."/>
            <person name="Meng J."/>
            <person name="Yang L."/>
            <person name="Liu J."/>
            <person name="Wen B."/>
            <person name="Zhang N."/>
            <person name="Huang Z."/>
            <person name="Zhu Q."/>
            <person name="Feng Y."/>
            <person name="Mount A."/>
            <person name="Hedgecock D."/>
            <person name="Xu Z."/>
            <person name="Liu Y."/>
            <person name="Domazet-Loso T."/>
            <person name="Du Y."/>
            <person name="Sun X."/>
            <person name="Zhang S."/>
            <person name="Liu B."/>
            <person name="Cheng P."/>
            <person name="Jiang X."/>
            <person name="Li J."/>
            <person name="Fan D."/>
            <person name="Wang W."/>
            <person name="Fu W."/>
            <person name="Wang T."/>
            <person name="Wang B."/>
            <person name="Zhang J."/>
            <person name="Peng Z."/>
            <person name="Li Y."/>
            <person name="Li N."/>
            <person name="Wang J."/>
            <person name="Chen M."/>
            <person name="He Y."/>
            <person name="Tan F."/>
            <person name="Song X."/>
            <person name="Zheng Q."/>
            <person name="Huang R."/>
            <person name="Yang H."/>
            <person name="Du X."/>
            <person name="Chen L."/>
            <person name="Yang M."/>
            <person name="Gaffney P.M."/>
            <person name="Wang S."/>
            <person name="Luo L."/>
            <person name="She Z."/>
            <person name="Ming Y."/>
            <person name="Huang W."/>
            <person name="Zhang S."/>
            <person name="Huang B."/>
            <person name="Zhang Y."/>
            <person name="Qu T."/>
            <person name="Ni P."/>
            <person name="Miao G."/>
            <person name="Wang J."/>
            <person name="Wang Q."/>
            <person name="Steinberg C.E."/>
            <person name="Wang H."/>
            <person name="Li N."/>
            <person name="Qian L."/>
            <person name="Zhang G."/>
            <person name="Li Y."/>
            <person name="Yang H."/>
            <person name="Liu X."/>
            <person name="Wang J."/>
            <person name="Yin Y."/>
            <person name="Wang J."/>
        </authorList>
    </citation>
    <scope>NUCLEOTIDE SEQUENCE [LARGE SCALE GENOMIC DNA]</scope>
    <source>
        <strain evidence="1">05x7-T-G4-1.051#20</strain>
    </source>
</reference>
<dbReference type="PANTHER" id="PTHR46137:SF3">
    <property type="entry name" value="OS05G0310600 PROTEIN"/>
    <property type="match status" value="1"/>
</dbReference>
<protein>
    <submittedName>
        <fullName evidence="1">Uncharacterized protein</fullName>
    </submittedName>
</protein>
<dbReference type="PANTHER" id="PTHR46137">
    <property type="entry name" value="OS05G0310600 PROTEIN"/>
    <property type="match status" value="1"/>
</dbReference>
<sequence>MCMFGFIQTENRHQKLTTSTLLDPKFLQRPPSHRSITRSLSESSSIATVDLQSDASTEPLIEEPESFDTDTENICEPEQQTPEKCQVQCIECVKAIPVFSCNDIEAGDHVVFSGAVYDHHGIIISKLDDGVTFEIIEATNTISGAVLGVSKFFGGKAEIKGSFKKFDFEVEKICVVVYRHRFSKKETVRRATGFYNNKEESGNYKYDLFDNNCEHFATYCVTGQNVSVQVSKFRLTWTLFWSSGFVGISDELKRNEKEYENDIICKDCYEMNKKLLGVGVKPIVSEGDVQKGDIIRYSYWNLWHDAVVLEVSKKTKKAVVCSIAHYAFCGIFSHRTIIEERKEIQLNGQCSKLDYDLPQYDVYEPEEFVRRARKRLGEQLFVFFSNDSSHFARWCKLKLRRS</sequence>
<organism evidence="1">
    <name type="scientific">Magallana gigas</name>
    <name type="common">Pacific oyster</name>
    <name type="synonym">Crassostrea gigas</name>
    <dbReference type="NCBI Taxonomy" id="29159"/>
    <lineage>
        <taxon>Eukaryota</taxon>
        <taxon>Metazoa</taxon>
        <taxon>Spiralia</taxon>
        <taxon>Lophotrochozoa</taxon>
        <taxon>Mollusca</taxon>
        <taxon>Bivalvia</taxon>
        <taxon>Autobranchia</taxon>
        <taxon>Pteriomorphia</taxon>
        <taxon>Ostreida</taxon>
        <taxon>Ostreoidea</taxon>
        <taxon>Ostreidae</taxon>
        <taxon>Magallana</taxon>
    </lineage>
</organism>
<gene>
    <name evidence="1" type="ORF">CGI_10019747</name>
</gene>
<dbReference type="Gene3D" id="3.90.1720.10">
    <property type="entry name" value="endopeptidase domain like (from Nostoc punctiforme)"/>
    <property type="match status" value="2"/>
</dbReference>
<dbReference type="EMBL" id="JH816104">
    <property type="protein sequence ID" value="EKC29109.1"/>
    <property type="molecule type" value="Genomic_DNA"/>
</dbReference>
<dbReference type="Pfam" id="PF04970">
    <property type="entry name" value="LRAT"/>
    <property type="match status" value="1"/>
</dbReference>
<evidence type="ECO:0000313" key="1">
    <source>
        <dbReference type="EMBL" id="EKC29109.1"/>
    </source>
</evidence>
<dbReference type="PROSITE" id="PS51934">
    <property type="entry name" value="LRAT"/>
    <property type="match status" value="1"/>
</dbReference>
<dbReference type="AlphaFoldDB" id="K1QDI7"/>
<accession>K1QDI7</accession>
<proteinExistence type="predicted"/>
<dbReference type="InterPro" id="IPR007053">
    <property type="entry name" value="LRAT_dom"/>
</dbReference>